<dbReference type="Proteomes" id="UP000187203">
    <property type="component" value="Unassembled WGS sequence"/>
</dbReference>
<keyword evidence="3" id="KW-1185">Reference proteome</keyword>
<sequence>MGREEGQRSNQLSPFQQSQNETQAQQNTSQAPTNSGVQEGPIHTEANQAVIPHNGNNLGNQGQGEDEAIEEMPYENQEIECKIET</sequence>
<comment type="caution">
    <text evidence="2">The sequence shown here is derived from an EMBL/GenBank/DDBJ whole genome shotgun (WGS) entry which is preliminary data.</text>
</comment>
<name>A0A1R3HBL0_9ROSI</name>
<feature type="region of interest" description="Disordered" evidence="1">
    <location>
        <begin position="1"/>
        <end position="85"/>
    </location>
</feature>
<proteinExistence type="predicted"/>
<gene>
    <name evidence="2" type="ORF">COLO4_30018</name>
</gene>
<dbReference type="AlphaFoldDB" id="A0A1R3HBL0"/>
<evidence type="ECO:0000313" key="2">
    <source>
        <dbReference type="EMBL" id="OMO67717.1"/>
    </source>
</evidence>
<organism evidence="2 3">
    <name type="scientific">Corchorus olitorius</name>
    <dbReference type="NCBI Taxonomy" id="93759"/>
    <lineage>
        <taxon>Eukaryota</taxon>
        <taxon>Viridiplantae</taxon>
        <taxon>Streptophyta</taxon>
        <taxon>Embryophyta</taxon>
        <taxon>Tracheophyta</taxon>
        <taxon>Spermatophyta</taxon>
        <taxon>Magnoliopsida</taxon>
        <taxon>eudicotyledons</taxon>
        <taxon>Gunneridae</taxon>
        <taxon>Pentapetalae</taxon>
        <taxon>rosids</taxon>
        <taxon>malvids</taxon>
        <taxon>Malvales</taxon>
        <taxon>Malvaceae</taxon>
        <taxon>Grewioideae</taxon>
        <taxon>Apeibeae</taxon>
        <taxon>Corchorus</taxon>
    </lineage>
</organism>
<feature type="compositionally biased region" description="Low complexity" evidence="1">
    <location>
        <begin position="16"/>
        <end position="31"/>
    </location>
</feature>
<evidence type="ECO:0000313" key="3">
    <source>
        <dbReference type="Proteomes" id="UP000187203"/>
    </source>
</evidence>
<reference evidence="3" key="1">
    <citation type="submission" date="2013-09" db="EMBL/GenBank/DDBJ databases">
        <title>Corchorus olitorius genome sequencing.</title>
        <authorList>
            <person name="Alam M."/>
            <person name="Haque M.S."/>
            <person name="Islam M.S."/>
            <person name="Emdad E.M."/>
            <person name="Islam M.M."/>
            <person name="Ahmed B."/>
            <person name="Halim A."/>
            <person name="Hossen Q.M.M."/>
            <person name="Hossain M.Z."/>
            <person name="Ahmed R."/>
            <person name="Khan M.M."/>
            <person name="Islam R."/>
            <person name="Rashid M.M."/>
            <person name="Khan S.A."/>
            <person name="Rahman M.S."/>
            <person name="Alam M."/>
            <person name="Yahiya A.S."/>
            <person name="Khan M.S."/>
            <person name="Azam M.S."/>
            <person name="Haque T."/>
            <person name="Lashkar M.Z.H."/>
            <person name="Akhand A.I."/>
            <person name="Morshed G."/>
            <person name="Roy S."/>
            <person name="Uddin K.S."/>
            <person name="Rabeya T."/>
            <person name="Hossain A.S."/>
            <person name="Chowdhury A."/>
            <person name="Snigdha A.R."/>
            <person name="Mortoza M.S."/>
            <person name="Matin S.A."/>
            <person name="Hoque S.M.E."/>
            <person name="Islam M.K."/>
            <person name="Roy D.K."/>
            <person name="Haider R."/>
            <person name="Moosa M.M."/>
            <person name="Elias S.M."/>
            <person name="Hasan A.M."/>
            <person name="Jahan S."/>
            <person name="Shafiuddin M."/>
            <person name="Mahmood N."/>
            <person name="Shommy N.S."/>
        </authorList>
    </citation>
    <scope>NUCLEOTIDE SEQUENCE [LARGE SCALE GENOMIC DNA]</scope>
    <source>
        <strain evidence="3">cv. O-4</strain>
    </source>
</reference>
<accession>A0A1R3HBL0</accession>
<feature type="compositionally biased region" description="Acidic residues" evidence="1">
    <location>
        <begin position="64"/>
        <end position="73"/>
    </location>
</feature>
<protein>
    <submittedName>
        <fullName evidence="2">Uncharacterized protein</fullName>
    </submittedName>
</protein>
<dbReference type="EMBL" id="AWUE01020573">
    <property type="protein sequence ID" value="OMO67717.1"/>
    <property type="molecule type" value="Genomic_DNA"/>
</dbReference>
<evidence type="ECO:0000256" key="1">
    <source>
        <dbReference type="SAM" id="MobiDB-lite"/>
    </source>
</evidence>